<organism evidence="2 3">
    <name type="scientific">Streblomastix strix</name>
    <dbReference type="NCBI Taxonomy" id="222440"/>
    <lineage>
        <taxon>Eukaryota</taxon>
        <taxon>Metamonada</taxon>
        <taxon>Preaxostyla</taxon>
        <taxon>Oxymonadida</taxon>
        <taxon>Streblomastigidae</taxon>
        <taxon>Streblomastix</taxon>
    </lineage>
</organism>
<feature type="compositionally biased region" description="Polar residues" evidence="1">
    <location>
        <begin position="240"/>
        <end position="252"/>
    </location>
</feature>
<accession>A0A5J4WQ24</accession>
<proteinExistence type="predicted"/>
<reference evidence="2 3" key="1">
    <citation type="submission" date="2019-03" db="EMBL/GenBank/DDBJ databases">
        <title>Single cell metagenomics reveals metabolic interactions within the superorganism composed of flagellate Streblomastix strix and complex community of Bacteroidetes bacteria on its surface.</title>
        <authorList>
            <person name="Treitli S.C."/>
            <person name="Kolisko M."/>
            <person name="Husnik F."/>
            <person name="Keeling P."/>
            <person name="Hampl V."/>
        </authorList>
    </citation>
    <scope>NUCLEOTIDE SEQUENCE [LARGE SCALE GENOMIC DNA]</scope>
    <source>
        <strain evidence="2">ST1C</strain>
    </source>
</reference>
<dbReference type="EMBL" id="SNRW01001335">
    <property type="protein sequence ID" value="KAA6396803.1"/>
    <property type="molecule type" value="Genomic_DNA"/>
</dbReference>
<evidence type="ECO:0000313" key="3">
    <source>
        <dbReference type="Proteomes" id="UP000324800"/>
    </source>
</evidence>
<dbReference type="AlphaFoldDB" id="A0A5J4WQ24"/>
<dbReference type="Proteomes" id="UP000324800">
    <property type="component" value="Unassembled WGS sequence"/>
</dbReference>
<evidence type="ECO:0000256" key="1">
    <source>
        <dbReference type="SAM" id="MobiDB-lite"/>
    </source>
</evidence>
<name>A0A5J4WQ24_9EUKA</name>
<comment type="caution">
    <text evidence="2">The sequence shown here is derived from an EMBL/GenBank/DDBJ whole genome shotgun (WGS) entry which is preliminary data.</text>
</comment>
<evidence type="ECO:0000313" key="2">
    <source>
        <dbReference type="EMBL" id="KAA6396803.1"/>
    </source>
</evidence>
<gene>
    <name evidence="2" type="ORF">EZS28_007665</name>
</gene>
<protein>
    <submittedName>
        <fullName evidence="2">Uncharacterized protein</fullName>
    </submittedName>
</protein>
<feature type="region of interest" description="Disordered" evidence="1">
    <location>
        <begin position="240"/>
        <end position="264"/>
    </location>
</feature>
<sequence>MIDARTGIRSMRQPFSKNVKEFNKTGTVRAGTVCELRPTKVHCKDTRRDRSQETGDVRQDWEAVSERTQRLMAKVLEAITSVKASEIDLWATNILDEQNGEARRKKIQCPSLLHITSVPVPDEVLDLKRRPIDKILQSKQALALFNFKISEGIPAHLCEQQEENTVIDILSWMIHNLRQAERTYFARSGNENGTNANNLILAANSINSHLNSEAGSHMWEAQVIARRDTENKDTIEITNLLNLGTNNESNGPRGQPPPEKGSYKPRSEVIPYTAIFPPILITKQEIPEIQNVMTKETINDHIYRWILKGFDLIPVVKDIEGQYRPGFGLDVPHVANWRKSQQQGIAPSMEEVKAFWREYNFDLKIENLRKKFDSEDDSETLQPARTTRQGFRYKFGKRRYLSLSRRNG</sequence>